<dbReference type="Proteomes" id="UP000027222">
    <property type="component" value="Unassembled WGS sequence"/>
</dbReference>
<accession>A0A067T788</accession>
<keyword evidence="1" id="KW-0862">Zinc</keyword>
<keyword evidence="1" id="KW-0863">Zinc-finger</keyword>
<feature type="region of interest" description="Disordered" evidence="2">
    <location>
        <begin position="124"/>
        <end position="177"/>
    </location>
</feature>
<evidence type="ECO:0000256" key="2">
    <source>
        <dbReference type="SAM" id="MobiDB-lite"/>
    </source>
</evidence>
<protein>
    <recommendedName>
        <fullName evidence="3">C2H2-type domain-containing protein</fullName>
    </recommendedName>
</protein>
<proteinExistence type="predicted"/>
<evidence type="ECO:0000313" key="4">
    <source>
        <dbReference type="EMBL" id="KDR79045.1"/>
    </source>
</evidence>
<dbReference type="HOGENOM" id="CLU_563868_0_0_1"/>
<feature type="compositionally biased region" description="Low complexity" evidence="2">
    <location>
        <begin position="212"/>
        <end position="228"/>
    </location>
</feature>
<feature type="compositionally biased region" description="Low complexity" evidence="2">
    <location>
        <begin position="56"/>
        <end position="70"/>
    </location>
</feature>
<dbReference type="InterPro" id="IPR013087">
    <property type="entry name" value="Znf_C2H2_type"/>
</dbReference>
<feature type="region of interest" description="Disordered" evidence="2">
    <location>
        <begin position="210"/>
        <end position="244"/>
    </location>
</feature>
<dbReference type="GO" id="GO:0008270">
    <property type="term" value="F:zinc ion binding"/>
    <property type="evidence" value="ECO:0007669"/>
    <property type="project" value="UniProtKB-KW"/>
</dbReference>
<reference evidence="5" key="1">
    <citation type="journal article" date="2014" name="Proc. Natl. Acad. Sci. U.S.A.">
        <title>Extensive sampling of basidiomycete genomes demonstrates inadequacy of the white-rot/brown-rot paradigm for wood decay fungi.</title>
        <authorList>
            <person name="Riley R."/>
            <person name="Salamov A.A."/>
            <person name="Brown D.W."/>
            <person name="Nagy L.G."/>
            <person name="Floudas D."/>
            <person name="Held B.W."/>
            <person name="Levasseur A."/>
            <person name="Lombard V."/>
            <person name="Morin E."/>
            <person name="Otillar R."/>
            <person name="Lindquist E.A."/>
            <person name="Sun H."/>
            <person name="LaButti K.M."/>
            <person name="Schmutz J."/>
            <person name="Jabbour D."/>
            <person name="Luo H."/>
            <person name="Baker S.E."/>
            <person name="Pisabarro A.G."/>
            <person name="Walton J.D."/>
            <person name="Blanchette R.A."/>
            <person name="Henrissat B."/>
            <person name="Martin F."/>
            <person name="Cullen D."/>
            <person name="Hibbett D.S."/>
            <person name="Grigoriev I.V."/>
        </authorList>
    </citation>
    <scope>NUCLEOTIDE SEQUENCE [LARGE SCALE GENOMIC DNA]</scope>
    <source>
        <strain evidence="5">CBS 339.88</strain>
    </source>
</reference>
<dbReference type="STRING" id="685588.A0A067T788"/>
<keyword evidence="5" id="KW-1185">Reference proteome</keyword>
<dbReference type="OrthoDB" id="3437960at2759"/>
<feature type="domain" description="C2H2-type" evidence="3">
    <location>
        <begin position="395"/>
        <end position="422"/>
    </location>
</feature>
<evidence type="ECO:0000259" key="3">
    <source>
        <dbReference type="PROSITE" id="PS50157"/>
    </source>
</evidence>
<keyword evidence="1" id="KW-0479">Metal-binding</keyword>
<dbReference type="InterPro" id="IPR036236">
    <property type="entry name" value="Znf_C2H2_sf"/>
</dbReference>
<dbReference type="PROSITE" id="PS00028">
    <property type="entry name" value="ZINC_FINGER_C2H2_1"/>
    <property type="match status" value="1"/>
</dbReference>
<dbReference type="PROSITE" id="PS50157">
    <property type="entry name" value="ZINC_FINGER_C2H2_2"/>
    <property type="match status" value="1"/>
</dbReference>
<feature type="compositionally biased region" description="Low complexity" evidence="2">
    <location>
        <begin position="128"/>
        <end position="163"/>
    </location>
</feature>
<organism evidence="4 5">
    <name type="scientific">Galerina marginata (strain CBS 339.88)</name>
    <dbReference type="NCBI Taxonomy" id="685588"/>
    <lineage>
        <taxon>Eukaryota</taxon>
        <taxon>Fungi</taxon>
        <taxon>Dikarya</taxon>
        <taxon>Basidiomycota</taxon>
        <taxon>Agaricomycotina</taxon>
        <taxon>Agaricomycetes</taxon>
        <taxon>Agaricomycetidae</taxon>
        <taxon>Agaricales</taxon>
        <taxon>Agaricineae</taxon>
        <taxon>Strophariaceae</taxon>
        <taxon>Galerina</taxon>
    </lineage>
</organism>
<sequence>MNEPSEDYLDDGYDITISIQDDSSIPNTFTDNTFFSDWEYLTVNRPHGSDSDDGLSIRTRSSASSSPLLTAHEGAPELESPLAQLSLNNENPIQEDYGPPLPSPLILGLSVQWISSPVQNPGFLSPVSPSRSDGGESSSYYSPSSTSPFSQFSPSLSPQSLSPGNYPPLPHSPTPSFNDDVLHHSPWSYSTPPFNPDDFVHSTVLHSPSIDSNASLHAPSPHSPQSPSFNGSFAEHSPDPQSFFDSHRIQSLDIHTSNYYNALPETPFLDSSYSLLGSSEDNLPSTPLEGLPHVGSSNHHGLLCKQEPVTHDLVARAAFTPSDIILEIVDCVDPDNEESSSKDAAEIKRIVIHKFGMSEEDQAVRRHFSKPAKDTVCTQAGRIASRKRRLHPAKWICPICKDDFTRRAGLNNHLKSHVGVTEYECQHCHNVYNTSLSRHEDRCIKNPAKVKISRKRAPIKTQKTTASDHLITPQILDTPTVFFG</sequence>
<dbReference type="EMBL" id="KL142374">
    <property type="protein sequence ID" value="KDR79045.1"/>
    <property type="molecule type" value="Genomic_DNA"/>
</dbReference>
<dbReference type="AlphaFoldDB" id="A0A067T788"/>
<feature type="region of interest" description="Disordered" evidence="2">
    <location>
        <begin position="46"/>
        <end position="70"/>
    </location>
</feature>
<dbReference type="SUPFAM" id="SSF57667">
    <property type="entry name" value="beta-beta-alpha zinc fingers"/>
    <property type="match status" value="1"/>
</dbReference>
<name>A0A067T788_GALM3</name>
<evidence type="ECO:0000313" key="5">
    <source>
        <dbReference type="Proteomes" id="UP000027222"/>
    </source>
</evidence>
<evidence type="ECO:0000256" key="1">
    <source>
        <dbReference type="PROSITE-ProRule" id="PRU00042"/>
    </source>
</evidence>
<gene>
    <name evidence="4" type="ORF">GALMADRAFT_224296</name>
</gene>
<dbReference type="Gene3D" id="3.30.160.60">
    <property type="entry name" value="Classic Zinc Finger"/>
    <property type="match status" value="1"/>
</dbReference>